<dbReference type="InterPro" id="IPR027417">
    <property type="entry name" value="P-loop_NTPase"/>
</dbReference>
<dbReference type="Gene3D" id="1.10.287.1490">
    <property type="match status" value="1"/>
</dbReference>
<dbReference type="SUPFAM" id="SSF57997">
    <property type="entry name" value="Tropomyosin"/>
    <property type="match status" value="1"/>
</dbReference>
<dbReference type="InterPro" id="IPR024704">
    <property type="entry name" value="SMC"/>
</dbReference>
<keyword evidence="5 6" id="KW-0238">DNA-binding</keyword>
<comment type="function">
    <text evidence="6">Required for chromosome condensation and partitioning.</text>
</comment>
<dbReference type="InterPro" id="IPR010935">
    <property type="entry name" value="SMC_hinge"/>
</dbReference>
<evidence type="ECO:0000256" key="5">
    <source>
        <dbReference type="ARBA" id="ARBA00023125"/>
    </source>
</evidence>
<name>A0ABR5SEM2_9BACT</name>
<keyword evidence="1 6" id="KW-0963">Cytoplasm</keyword>
<sequence>MRIVKLEINGFKSFADKTVFSMHPGTTCIVGPNGCGKSNVVDAFRWVLGEQNAKTLRGEKMEEIIFNGTSEVKAKGMAEAVLYFTGSADGNGSSGTDNIVEVARRLYRSGESEYYINKTRCRLKDVREIFLDTGLEVRSYSILEQGRISEILNTKPIERRFLIEEVAGVMKYKVRKSEAIAKIERSRANLDRINDIVSEVKRSISSLDRQVKKAEKFKALTTELSLIELKIAKRDYALLMDTYTRLTSEIETLSAELQVTAAGISEKDSAREAASRVIEEKQKALDTLSQSQRELDRDLSMLEKDIAVKRSAIDNISGHTERLKAQISSYCTEKDEAAARVTELSQSETELGAKCDDLDKAIETDKAKLIQTEESLDGVEEELREKNRSLFKVSDEISTIRNEIARIQSTAGSLKQKKDSAASFFKHAATEHETHEIEIKKSERTILQRQESIDANKKKKELLAGESESLQKEIDSTRAEIASMRESLAGDTSRLKSLEEVTAAELNVKEFTQNIEVMALVSNIIDVPRKYETAVEAALGRKIKGFIVRDFEALKNGVRFLKERASERTSLVVNTLGQSAEISSEASGGVNAFSVVKTPPEYTETIRAILGHYIIVDDMQRALYQLSKGSSFHFATLDGDIVEPSGVVTTGKSGTILKHLRNIRELKEKTAASSIALNALQGRLNSSLQRRETLKKEQQTIDNIISAMDKELSILKLNLKKHTEDKDRLTQKLHYMKVESEQTDKEITALNEKLSQRHDEEKLVQTRKEEINSYIEELRDTVTDKKVHLETLRASFTEKKASITGMRERLRAARAEKTSHTKKIETLEQRISDADKETGTLTVKQEALSAEIQTEEKKLALLTENADALKSKILEQKTQIEADIKIVHEFEAALGMLRHKHEQTRGAVTELELRLTESRMRIENIQGIVTTNYGKTIDELQAPPLAHGEEEKTAVLKRKISEIGPVNLASIEEYEVLTTRYDFLLAQQNDLLTSIAELEEAIAKINSTTRQKLTDGFNMLNLKFDETFKKFFGGGRAELILTETTNILECGIDIVVQPPQKKLQNINLLSGGEKTLSAISLVFAGFLIKPTPMCILDEADAALDDSNTVRFASMLKELAEKTQFIVITHNRVTMESADYIYGVTNEIPGVSKVISMELTAAVSN</sequence>
<dbReference type="NCBIfam" id="TIGR02168">
    <property type="entry name" value="SMC_prok_B"/>
    <property type="match status" value="1"/>
</dbReference>
<evidence type="ECO:0000256" key="6">
    <source>
        <dbReference type="HAMAP-Rule" id="MF_01894"/>
    </source>
</evidence>
<comment type="subcellular location">
    <subcellularLocation>
        <location evidence="6">Cytoplasm</location>
    </subcellularLocation>
</comment>
<protein>
    <recommendedName>
        <fullName evidence="6">Chromosome partition protein Smc</fullName>
    </recommendedName>
</protein>
<dbReference type="InterPro" id="IPR011890">
    <property type="entry name" value="SMC_prok"/>
</dbReference>
<evidence type="ECO:0000256" key="2">
    <source>
        <dbReference type="ARBA" id="ARBA00022741"/>
    </source>
</evidence>
<comment type="caution">
    <text evidence="8">The sequence shown here is derived from an EMBL/GenBank/DDBJ whole genome shotgun (WGS) entry which is preliminary data.</text>
</comment>
<dbReference type="Pfam" id="PF06470">
    <property type="entry name" value="SMC_hinge"/>
    <property type="match status" value="1"/>
</dbReference>
<evidence type="ECO:0000313" key="8">
    <source>
        <dbReference type="EMBL" id="KWT84934.1"/>
    </source>
</evidence>
<dbReference type="Proteomes" id="UP000060487">
    <property type="component" value="Unassembled WGS sequence"/>
</dbReference>
<accession>A0ABR5SEM2</accession>
<dbReference type="PANTHER" id="PTHR43977">
    <property type="entry name" value="STRUCTURAL MAINTENANCE OF CHROMOSOMES PROTEIN 3"/>
    <property type="match status" value="1"/>
</dbReference>
<dbReference type="RefSeq" id="WP_085052479.1">
    <property type="nucleotide sequence ID" value="NZ_LNQR01000067.1"/>
</dbReference>
<dbReference type="Pfam" id="PF02463">
    <property type="entry name" value="SMC_N"/>
    <property type="match status" value="1"/>
</dbReference>
<dbReference type="InterPro" id="IPR036277">
    <property type="entry name" value="SMC_hinge_sf"/>
</dbReference>
<feature type="binding site" evidence="6">
    <location>
        <begin position="32"/>
        <end position="39"/>
    </location>
    <ligand>
        <name>ATP</name>
        <dbReference type="ChEBI" id="CHEBI:30616"/>
    </ligand>
</feature>
<evidence type="ECO:0000313" key="9">
    <source>
        <dbReference type="Proteomes" id="UP000060487"/>
    </source>
</evidence>
<feature type="coiled-coil region" evidence="6">
    <location>
        <begin position="460"/>
        <end position="487"/>
    </location>
</feature>
<evidence type="ECO:0000256" key="3">
    <source>
        <dbReference type="ARBA" id="ARBA00022840"/>
    </source>
</evidence>
<keyword evidence="4 6" id="KW-0175">Coiled coil</keyword>
<dbReference type="Gene3D" id="6.10.140.1720">
    <property type="match status" value="1"/>
</dbReference>
<evidence type="ECO:0000256" key="1">
    <source>
        <dbReference type="ARBA" id="ARBA00022490"/>
    </source>
</evidence>
<reference evidence="8 9" key="1">
    <citation type="submission" date="2015-11" db="EMBL/GenBank/DDBJ databases">
        <authorList>
            <person name="Lin W."/>
        </authorList>
    </citation>
    <scope>NUCLEOTIDE SEQUENCE [LARGE SCALE GENOMIC DNA]</scope>
    <source>
        <strain evidence="8 9">HCH-1</strain>
    </source>
</reference>
<keyword evidence="9" id="KW-1185">Reference proteome</keyword>
<dbReference type="EMBL" id="LNQR01000067">
    <property type="protein sequence ID" value="KWT84934.1"/>
    <property type="molecule type" value="Genomic_DNA"/>
</dbReference>
<dbReference type="PIRSF" id="PIRSF005719">
    <property type="entry name" value="SMC"/>
    <property type="match status" value="1"/>
</dbReference>
<evidence type="ECO:0000256" key="4">
    <source>
        <dbReference type="ARBA" id="ARBA00023054"/>
    </source>
</evidence>
<comment type="similarity">
    <text evidence="6">Belongs to the SMC family.</text>
</comment>
<dbReference type="InterPro" id="IPR003395">
    <property type="entry name" value="RecF/RecN/SMC_N"/>
</dbReference>
<dbReference type="SUPFAM" id="SSF52540">
    <property type="entry name" value="P-loop containing nucleoside triphosphate hydrolases"/>
    <property type="match status" value="1"/>
</dbReference>
<feature type="domain" description="SMC hinge" evidence="7">
    <location>
        <begin position="515"/>
        <end position="626"/>
    </location>
</feature>
<dbReference type="Gene3D" id="1.20.1060.20">
    <property type="match status" value="1"/>
</dbReference>
<feature type="coiled-coil region" evidence="6">
    <location>
        <begin position="677"/>
        <end position="732"/>
    </location>
</feature>
<feature type="coiled-coil region" evidence="6">
    <location>
        <begin position="362"/>
        <end position="389"/>
    </location>
</feature>
<gene>
    <name evidence="6 8" type="primary">smc</name>
    <name evidence="8" type="ORF">ASN18_1864</name>
</gene>
<evidence type="ECO:0000259" key="7">
    <source>
        <dbReference type="SMART" id="SM00968"/>
    </source>
</evidence>
<keyword evidence="2 6" id="KW-0547">Nucleotide-binding</keyword>
<dbReference type="Gene3D" id="3.30.70.1620">
    <property type="match status" value="1"/>
</dbReference>
<dbReference type="Gene3D" id="3.40.50.300">
    <property type="entry name" value="P-loop containing nucleotide triphosphate hydrolases"/>
    <property type="match status" value="2"/>
</dbReference>
<dbReference type="HAMAP" id="MF_01894">
    <property type="entry name" value="Smc_prok"/>
    <property type="match status" value="1"/>
</dbReference>
<proteinExistence type="inferred from homology"/>
<feature type="coiled-coil region" evidence="6">
    <location>
        <begin position="810"/>
        <end position="879"/>
    </location>
</feature>
<keyword evidence="3 6" id="KW-0067">ATP-binding</keyword>
<organism evidence="8 9">
    <name type="scientific">Candidatus Magnetominusculus xianensis</name>
    <dbReference type="NCBI Taxonomy" id="1748249"/>
    <lineage>
        <taxon>Bacteria</taxon>
        <taxon>Pseudomonadati</taxon>
        <taxon>Nitrospirota</taxon>
        <taxon>Nitrospiria</taxon>
        <taxon>Nitrospirales</taxon>
        <taxon>Nitrospiraceae</taxon>
        <taxon>Candidatus Magnetominusculus</taxon>
    </lineage>
</organism>
<comment type="subunit">
    <text evidence="6">Homodimer.</text>
</comment>
<dbReference type="SUPFAM" id="SSF75553">
    <property type="entry name" value="Smc hinge domain"/>
    <property type="match status" value="1"/>
</dbReference>
<comment type="domain">
    <text evidence="6">Contains large globular domains required for ATP hydrolysis at each terminus and a third globular domain forming a flexible hinge near the middle of the molecule. These domains are separated by coiled-coil structures.</text>
</comment>
<feature type="coiled-coil region" evidence="6">
    <location>
        <begin position="271"/>
        <end position="305"/>
    </location>
</feature>
<dbReference type="SMART" id="SM00968">
    <property type="entry name" value="SMC_hinge"/>
    <property type="match status" value="1"/>
</dbReference>